<evidence type="ECO:0000313" key="2">
    <source>
        <dbReference type="EMBL" id="RAG83876.1"/>
    </source>
</evidence>
<dbReference type="RefSeq" id="WP_111502667.1">
    <property type="nucleotide sequence ID" value="NZ_QKYN01000075.1"/>
</dbReference>
<comment type="caution">
    <text evidence="2">The sequence shown here is derived from an EMBL/GenBank/DDBJ whole genome shotgun (WGS) entry which is preliminary data.</text>
</comment>
<feature type="region of interest" description="Disordered" evidence="1">
    <location>
        <begin position="1"/>
        <end position="24"/>
    </location>
</feature>
<dbReference type="AlphaFoldDB" id="A0A2X0J0Z9"/>
<organism evidence="2 3">
    <name type="scientific">Streptacidiphilus pinicola</name>
    <dbReference type="NCBI Taxonomy" id="2219663"/>
    <lineage>
        <taxon>Bacteria</taxon>
        <taxon>Bacillati</taxon>
        <taxon>Actinomycetota</taxon>
        <taxon>Actinomycetes</taxon>
        <taxon>Kitasatosporales</taxon>
        <taxon>Streptomycetaceae</taxon>
        <taxon>Streptacidiphilus</taxon>
    </lineage>
</organism>
<dbReference type="Proteomes" id="UP000248889">
    <property type="component" value="Unassembled WGS sequence"/>
</dbReference>
<sequence length="177" mass="19366">MFAEGRPQLGRAVDPFGDRPAGDARQRLVGVRLGHHWPVRTPQLGDNPPRLAQPAPAFRVPESIRELRTRQVPDAALHAQQVVAEPDRQQAAGDQHDLGPGFALGQDPTPDRALVAQQITDHAALVVERRRPHRAVSCDAQPLPDRRGVLGVDQAQQIAHSLDRHLVRHPDPLLAGP</sequence>
<evidence type="ECO:0000313" key="3">
    <source>
        <dbReference type="Proteomes" id="UP000248889"/>
    </source>
</evidence>
<gene>
    <name evidence="2" type="ORF">DN069_19930</name>
</gene>
<evidence type="ECO:0000256" key="1">
    <source>
        <dbReference type="SAM" id="MobiDB-lite"/>
    </source>
</evidence>
<protein>
    <submittedName>
        <fullName evidence="2">Uncharacterized protein</fullName>
    </submittedName>
</protein>
<name>A0A2X0J0Z9_9ACTN</name>
<keyword evidence="3" id="KW-1185">Reference proteome</keyword>
<feature type="region of interest" description="Disordered" evidence="1">
    <location>
        <begin position="85"/>
        <end position="109"/>
    </location>
</feature>
<dbReference type="EMBL" id="QKYN01000075">
    <property type="protein sequence ID" value="RAG83876.1"/>
    <property type="molecule type" value="Genomic_DNA"/>
</dbReference>
<proteinExistence type="predicted"/>
<accession>A0A2X0J0Z9</accession>
<reference evidence="2 3" key="1">
    <citation type="submission" date="2018-06" db="EMBL/GenBank/DDBJ databases">
        <title>Streptacidiphilus pinicola sp. nov., isolated from pine grove soil.</title>
        <authorList>
            <person name="Roh S.G."/>
            <person name="Park S."/>
            <person name="Kim M.-K."/>
            <person name="Yun B.-R."/>
            <person name="Park J."/>
            <person name="Kim M.J."/>
            <person name="Kim Y.S."/>
            <person name="Kim S.B."/>
        </authorList>
    </citation>
    <scope>NUCLEOTIDE SEQUENCE [LARGE SCALE GENOMIC DNA]</scope>
    <source>
        <strain evidence="2 3">MMS16-CNU450</strain>
    </source>
</reference>